<dbReference type="GO" id="GO:0009523">
    <property type="term" value="C:photosystem II"/>
    <property type="evidence" value="ECO:0007669"/>
    <property type="project" value="UniProtKB-KW"/>
</dbReference>
<accession>A0A059Y1F1</accession>
<dbReference type="KEGG" id="lfp:Y981_00700"/>
<protein>
    <recommendedName>
        <fullName evidence="3">Photosynthesis system II assembly factor Ycf48/Hcf136-like domain-containing protein</fullName>
    </recommendedName>
</protein>
<reference evidence="5" key="1">
    <citation type="submission" date="2014-02" db="EMBL/GenBank/DDBJ databases">
        <title>Complete genome sequence and comparative genomic analysis of the nitrogen-fixing bacterium Leptospirillum ferriphilum YSK.</title>
        <authorList>
            <person name="Guo X."/>
            <person name="Yin H."/>
            <person name="Liang Y."/>
            <person name="Hu Q."/>
            <person name="Ma L."/>
            <person name="Xiao Y."/>
            <person name="Zhang X."/>
            <person name="Qiu G."/>
            <person name="Liu X."/>
        </authorList>
    </citation>
    <scope>NUCLEOTIDE SEQUENCE [LARGE SCALE GENOMIC DNA]</scope>
    <source>
        <strain evidence="5">YSK</strain>
    </source>
</reference>
<name>A0A059Y1F1_9BACT</name>
<keyword evidence="1" id="KW-0602">Photosynthesis</keyword>
<dbReference type="HOGENOM" id="CLU_660301_0_0_0"/>
<gene>
    <name evidence="4" type="ORF">Y981_00700</name>
</gene>
<dbReference type="Proteomes" id="UP000027059">
    <property type="component" value="Chromosome"/>
</dbReference>
<dbReference type="EMBL" id="CP007243">
    <property type="protein sequence ID" value="AIA31376.1"/>
    <property type="molecule type" value="Genomic_DNA"/>
</dbReference>
<dbReference type="GO" id="GO:0015979">
    <property type="term" value="P:photosynthesis"/>
    <property type="evidence" value="ECO:0007669"/>
    <property type="project" value="UniProtKB-KW"/>
</dbReference>
<keyword evidence="2" id="KW-0604">Photosystem II</keyword>
<proteinExistence type="predicted"/>
<evidence type="ECO:0000256" key="1">
    <source>
        <dbReference type="ARBA" id="ARBA00022531"/>
    </source>
</evidence>
<keyword evidence="5" id="KW-1185">Reference proteome</keyword>
<dbReference type="SUPFAM" id="SSF110296">
    <property type="entry name" value="Oligoxyloglucan reducing end-specific cellobiohydrolase"/>
    <property type="match status" value="1"/>
</dbReference>
<feature type="domain" description="Photosynthesis system II assembly factor Ycf48/Hcf136-like" evidence="3">
    <location>
        <begin position="124"/>
        <end position="174"/>
    </location>
</feature>
<dbReference type="PANTHER" id="PTHR47199">
    <property type="entry name" value="PHOTOSYSTEM II STABILITY/ASSEMBLY FACTOR HCF136, CHLOROPLASTIC"/>
    <property type="match status" value="1"/>
</dbReference>
<dbReference type="AlphaFoldDB" id="A0A059Y1F1"/>
<dbReference type="InterPro" id="IPR015943">
    <property type="entry name" value="WD40/YVTN_repeat-like_dom_sf"/>
</dbReference>
<evidence type="ECO:0000313" key="4">
    <source>
        <dbReference type="EMBL" id="AIA31376.1"/>
    </source>
</evidence>
<reference evidence="4 5" key="2">
    <citation type="journal article" date="2015" name="Biomed. Res. Int.">
        <title>Effects of Arsenite Resistance on the Growth and Functional Gene Expression of Leptospirillum ferriphilum and Acidithiobacillus thiooxidans in Pure Culture and Coculture.</title>
        <authorList>
            <person name="Jiang H."/>
            <person name="Liang Y."/>
            <person name="Yin H."/>
            <person name="Xiao Y."/>
            <person name="Guo X."/>
            <person name="Xu Y."/>
            <person name="Hu Q."/>
            <person name="Liu H."/>
            <person name="Liu X."/>
        </authorList>
    </citation>
    <scope>NUCLEOTIDE SEQUENCE [LARGE SCALE GENOMIC DNA]</scope>
    <source>
        <strain evidence="4 5">YSK</strain>
    </source>
</reference>
<evidence type="ECO:0000313" key="5">
    <source>
        <dbReference type="Proteomes" id="UP000027059"/>
    </source>
</evidence>
<feature type="domain" description="Photosynthesis system II assembly factor Ycf48/Hcf136-like" evidence="3">
    <location>
        <begin position="210"/>
        <end position="338"/>
    </location>
</feature>
<evidence type="ECO:0000256" key="2">
    <source>
        <dbReference type="ARBA" id="ARBA00023276"/>
    </source>
</evidence>
<evidence type="ECO:0000259" key="3">
    <source>
        <dbReference type="Pfam" id="PF14870"/>
    </source>
</evidence>
<organism evidence="4 5">
    <name type="scientific">Leptospirillum ferriphilum YSK</name>
    <dbReference type="NCBI Taxonomy" id="1441628"/>
    <lineage>
        <taxon>Bacteria</taxon>
        <taxon>Pseudomonadati</taxon>
        <taxon>Nitrospirota</taxon>
        <taxon>Nitrospiria</taxon>
        <taxon>Nitrospirales</taxon>
        <taxon>Nitrospiraceae</taxon>
        <taxon>Leptospirillum</taxon>
    </lineage>
</organism>
<dbReference type="Gene3D" id="2.130.10.10">
    <property type="entry name" value="YVTN repeat-like/Quinoprotein amine dehydrogenase"/>
    <property type="match status" value="1"/>
</dbReference>
<dbReference type="InterPro" id="IPR028203">
    <property type="entry name" value="PSII_CF48-like_dom"/>
</dbReference>
<dbReference type="PANTHER" id="PTHR47199:SF2">
    <property type="entry name" value="PHOTOSYSTEM II STABILITY_ASSEMBLY FACTOR HCF136, CHLOROPLASTIC"/>
    <property type="match status" value="1"/>
</dbReference>
<sequence length="374" mass="41111">MLHWTNDISRNRRRIFVGAGKQMTCPAIFSFPSLRALFLAGSLFSLFLFQGCSEKTASRIPVVSLPPSSGFRIVQPLPPAPAGNQDSSSKKSEYIGLLFSIARPDPGHVIAVGAQSIIWRIDEASGKWEKVRSPVKSEFYRVLFPDPRHGWIAGDSGTLLFSQDAGMSWSVVSTPVHDRFLEDIDFPDPLHGFIVGERGTFLKTRDGGHSWSRMSLPTTQNLYAVHFLNRREGWVAGWHQTLFSTRDGGRTWSPVALAVPRVTRQKPSFNAIWGNKKDLLVAGDHGLVYFSSDKGESFQRISLPVETDLYGVCQTGSGTIILVGEKGALWSLDEKGKKIRSVLPSFPEADFLGVSCGALHFRAAGSPDIVLLPG</sequence>
<dbReference type="Pfam" id="PF14870">
    <property type="entry name" value="PSII_BNR"/>
    <property type="match status" value="2"/>
</dbReference>